<evidence type="ECO:0000313" key="4">
    <source>
        <dbReference type="EMBL" id="CAF4443077.1"/>
    </source>
</evidence>
<protein>
    <submittedName>
        <fullName evidence="2">Uncharacterized protein</fullName>
    </submittedName>
</protein>
<dbReference type="EMBL" id="CAJNOK010010637">
    <property type="protein sequence ID" value="CAF1120827.1"/>
    <property type="molecule type" value="Genomic_DNA"/>
</dbReference>
<dbReference type="EMBL" id="CAJOBC010096840">
    <property type="protein sequence ID" value="CAF4443077.1"/>
    <property type="molecule type" value="Genomic_DNA"/>
</dbReference>
<dbReference type="Proteomes" id="UP000681722">
    <property type="component" value="Unassembled WGS sequence"/>
</dbReference>
<accession>A0A815Z3G9</accession>
<comment type="caution">
    <text evidence="2">The sequence shown here is derived from an EMBL/GenBank/DDBJ whole genome shotgun (WGS) entry which is preliminary data.</text>
</comment>
<dbReference type="Proteomes" id="UP000682733">
    <property type="component" value="Unassembled WGS sequence"/>
</dbReference>
<evidence type="ECO:0000313" key="1">
    <source>
        <dbReference type="EMBL" id="CAF1120827.1"/>
    </source>
</evidence>
<keyword evidence="5" id="KW-1185">Reference proteome</keyword>
<dbReference type="Proteomes" id="UP000663829">
    <property type="component" value="Unassembled WGS sequence"/>
</dbReference>
<evidence type="ECO:0000313" key="5">
    <source>
        <dbReference type="Proteomes" id="UP000663829"/>
    </source>
</evidence>
<name>A0A815Z3G9_9BILA</name>
<evidence type="ECO:0000313" key="3">
    <source>
        <dbReference type="EMBL" id="CAF3894532.1"/>
    </source>
</evidence>
<dbReference type="AlphaFoldDB" id="A0A815Z3G9"/>
<gene>
    <name evidence="2" type="ORF">GPM918_LOCUS40826</name>
    <name evidence="1" type="ORF">OVA965_LOCUS20171</name>
    <name evidence="4" type="ORF">SRO942_LOCUS41809</name>
    <name evidence="3" type="ORF">TMI583_LOCUS20464</name>
</gene>
<sequence>MVYYKAEILPRYTQFEHDPVTIPIETVDFNSDRVVQQANSMTTLLPSQSRSCRELFSDTTASFEREKFTNMCVRDSDSNWILRGKIIMASERAMKRGHY</sequence>
<organism evidence="2 5">
    <name type="scientific">Didymodactylos carnosus</name>
    <dbReference type="NCBI Taxonomy" id="1234261"/>
    <lineage>
        <taxon>Eukaryota</taxon>
        <taxon>Metazoa</taxon>
        <taxon>Spiralia</taxon>
        <taxon>Gnathifera</taxon>
        <taxon>Rotifera</taxon>
        <taxon>Eurotatoria</taxon>
        <taxon>Bdelloidea</taxon>
        <taxon>Philodinida</taxon>
        <taxon>Philodinidae</taxon>
        <taxon>Didymodactylos</taxon>
    </lineage>
</organism>
<dbReference type="EMBL" id="CAJOBA010017216">
    <property type="protein sequence ID" value="CAF3894532.1"/>
    <property type="molecule type" value="Genomic_DNA"/>
</dbReference>
<dbReference type="Proteomes" id="UP000677228">
    <property type="component" value="Unassembled WGS sequence"/>
</dbReference>
<dbReference type="EMBL" id="CAJNOQ010030933">
    <property type="protein sequence ID" value="CAF1577293.1"/>
    <property type="molecule type" value="Genomic_DNA"/>
</dbReference>
<reference evidence="2" key="1">
    <citation type="submission" date="2021-02" db="EMBL/GenBank/DDBJ databases">
        <authorList>
            <person name="Nowell W R."/>
        </authorList>
    </citation>
    <scope>NUCLEOTIDE SEQUENCE</scope>
</reference>
<evidence type="ECO:0000313" key="2">
    <source>
        <dbReference type="EMBL" id="CAF1577293.1"/>
    </source>
</evidence>
<proteinExistence type="predicted"/>